<dbReference type="SMART" id="SM00829">
    <property type="entry name" value="PKS_ER"/>
    <property type="match status" value="1"/>
</dbReference>
<dbReference type="PANTHER" id="PTHR42940">
    <property type="entry name" value="ALCOHOL DEHYDROGENASE 1-RELATED"/>
    <property type="match status" value="1"/>
</dbReference>
<evidence type="ECO:0000256" key="5">
    <source>
        <dbReference type="ARBA" id="ARBA00023002"/>
    </source>
</evidence>
<evidence type="ECO:0000313" key="9">
    <source>
        <dbReference type="Proteomes" id="UP000019804"/>
    </source>
</evidence>
<dbReference type="FunFam" id="3.40.50.720:FF:000039">
    <property type="entry name" value="Alcohol dehydrogenase AdhP"/>
    <property type="match status" value="1"/>
</dbReference>
<comment type="cofactor">
    <cofactor evidence="1">
        <name>Zn(2+)</name>
        <dbReference type="ChEBI" id="CHEBI:29105"/>
    </cofactor>
</comment>
<dbReference type="AlphaFoldDB" id="A0A017S9C6"/>
<dbReference type="GO" id="GO:0005737">
    <property type="term" value="C:cytoplasm"/>
    <property type="evidence" value="ECO:0007669"/>
    <property type="project" value="TreeGrafter"/>
</dbReference>
<dbReference type="HOGENOM" id="CLU_026673_20_1_1"/>
<feature type="domain" description="Enoyl reductase (ER)" evidence="7">
    <location>
        <begin position="19"/>
        <end position="363"/>
    </location>
</feature>
<keyword evidence="5" id="KW-0560">Oxidoreductase</keyword>
<keyword evidence="3" id="KW-0479">Metal-binding</keyword>
<dbReference type="SUPFAM" id="SSF51735">
    <property type="entry name" value="NAD(P)-binding Rossmann-fold domains"/>
    <property type="match status" value="1"/>
</dbReference>
<keyword evidence="4" id="KW-0862">Zinc</keyword>
<evidence type="ECO:0000256" key="2">
    <source>
        <dbReference type="ARBA" id="ARBA00008072"/>
    </source>
</evidence>
<dbReference type="OrthoDB" id="1879366at2759"/>
<organism evidence="8 9">
    <name type="scientific">Aspergillus ruber (strain CBS 135680)</name>
    <dbReference type="NCBI Taxonomy" id="1388766"/>
    <lineage>
        <taxon>Eukaryota</taxon>
        <taxon>Fungi</taxon>
        <taxon>Dikarya</taxon>
        <taxon>Ascomycota</taxon>
        <taxon>Pezizomycotina</taxon>
        <taxon>Eurotiomycetes</taxon>
        <taxon>Eurotiomycetidae</taxon>
        <taxon>Eurotiales</taxon>
        <taxon>Aspergillaceae</taxon>
        <taxon>Aspergillus</taxon>
        <taxon>Aspergillus subgen. Aspergillus</taxon>
    </lineage>
</organism>
<reference evidence="9" key="1">
    <citation type="journal article" date="2014" name="Nat. Commun.">
        <title>Genomic adaptations of the halophilic Dead Sea filamentous fungus Eurotium rubrum.</title>
        <authorList>
            <person name="Kis-Papo T."/>
            <person name="Weig A.R."/>
            <person name="Riley R."/>
            <person name="Persoh D."/>
            <person name="Salamov A."/>
            <person name="Sun H."/>
            <person name="Lipzen A."/>
            <person name="Wasser S.P."/>
            <person name="Rambold G."/>
            <person name="Grigoriev I.V."/>
            <person name="Nevo E."/>
        </authorList>
    </citation>
    <scope>NUCLEOTIDE SEQUENCE [LARGE SCALE GENOMIC DNA]</scope>
    <source>
        <strain evidence="9">CBS 135680</strain>
    </source>
</reference>
<dbReference type="Pfam" id="PF08240">
    <property type="entry name" value="ADH_N"/>
    <property type="match status" value="1"/>
</dbReference>
<dbReference type="InterPro" id="IPR011032">
    <property type="entry name" value="GroES-like_sf"/>
</dbReference>
<evidence type="ECO:0000256" key="6">
    <source>
        <dbReference type="ARBA" id="ARBA00023027"/>
    </source>
</evidence>
<dbReference type="InterPro" id="IPR013149">
    <property type="entry name" value="ADH-like_C"/>
</dbReference>
<evidence type="ECO:0000313" key="8">
    <source>
        <dbReference type="EMBL" id="EYE93239.1"/>
    </source>
</evidence>
<sequence>MAAPEIPKKQKAVIYDEPGSVSTKVVELDVPEPSTGEVLINLTHTGVCHSDYGIMTNSWKVLPFPTQPGQVGGHEGVGKVVKLGPGTESAGLKLGDRVGVKWVSSACTNCLPCQAGSDGQCFNQKISGYYTPGTFQQYTLGPAHYVTPIPDGLESDQAAPMLCAGVTVYSALKRSNARPGQWVVISGAGGGLGHLAVQLASRGMGLRVIGVDDGSKAELVKESGAEHFVDVTKFPRDDQGEAIAKHVKSLSDGLGAHAVVVCTSANVAYAQSLGFLRFNGTMVCVGVPEGDPQAIATAFPGRMIIGHQTITGSAVGNRTDAIETLNFAARGIIKAHCRTEKMDALTSIFEEMGQGKVQGRVVLDLS</sequence>
<dbReference type="STRING" id="1388766.A0A017S9C6"/>
<dbReference type="PANTHER" id="PTHR42940:SF5">
    <property type="entry name" value="ALCOHOL DEHYDROGENASE 2"/>
    <property type="match status" value="1"/>
</dbReference>
<dbReference type="Proteomes" id="UP000019804">
    <property type="component" value="Unassembled WGS sequence"/>
</dbReference>
<keyword evidence="6" id="KW-0520">NAD</keyword>
<dbReference type="Gene3D" id="3.90.180.10">
    <property type="entry name" value="Medium-chain alcohol dehydrogenases, catalytic domain"/>
    <property type="match status" value="1"/>
</dbReference>
<accession>A0A017S9C6</accession>
<dbReference type="CDD" id="cd08297">
    <property type="entry name" value="CAD3"/>
    <property type="match status" value="1"/>
</dbReference>
<dbReference type="SUPFAM" id="SSF50129">
    <property type="entry name" value="GroES-like"/>
    <property type="match status" value="1"/>
</dbReference>
<dbReference type="RefSeq" id="XP_040636927.1">
    <property type="nucleotide sequence ID" value="XM_040782430.1"/>
</dbReference>
<comment type="similarity">
    <text evidence="2">Belongs to the zinc-containing alcohol dehydrogenase family.</text>
</comment>
<dbReference type="Gene3D" id="3.40.50.720">
    <property type="entry name" value="NAD(P)-binding Rossmann-like Domain"/>
    <property type="match status" value="1"/>
</dbReference>
<evidence type="ECO:0000256" key="1">
    <source>
        <dbReference type="ARBA" id="ARBA00001947"/>
    </source>
</evidence>
<name>A0A017S9C6_ASPRC</name>
<gene>
    <name evidence="8" type="ORF">EURHEDRAFT_414434</name>
</gene>
<dbReference type="InterPro" id="IPR020843">
    <property type="entry name" value="ER"/>
</dbReference>
<dbReference type="GO" id="GO:0046872">
    <property type="term" value="F:metal ion binding"/>
    <property type="evidence" value="ECO:0007669"/>
    <property type="project" value="UniProtKB-KW"/>
</dbReference>
<evidence type="ECO:0000259" key="7">
    <source>
        <dbReference type="SMART" id="SM00829"/>
    </source>
</evidence>
<evidence type="ECO:0000256" key="3">
    <source>
        <dbReference type="ARBA" id="ARBA00022723"/>
    </source>
</evidence>
<dbReference type="InterPro" id="IPR036291">
    <property type="entry name" value="NAD(P)-bd_dom_sf"/>
</dbReference>
<dbReference type="GeneID" id="63697554"/>
<dbReference type="Pfam" id="PF00107">
    <property type="entry name" value="ADH_zinc_N"/>
    <property type="match status" value="1"/>
</dbReference>
<evidence type="ECO:0000256" key="4">
    <source>
        <dbReference type="ARBA" id="ARBA00022833"/>
    </source>
</evidence>
<dbReference type="EMBL" id="KK088432">
    <property type="protein sequence ID" value="EYE93239.1"/>
    <property type="molecule type" value="Genomic_DNA"/>
</dbReference>
<dbReference type="InterPro" id="IPR013154">
    <property type="entry name" value="ADH-like_N"/>
</dbReference>
<keyword evidence="9" id="KW-1185">Reference proteome</keyword>
<dbReference type="GO" id="GO:0004022">
    <property type="term" value="F:alcohol dehydrogenase (NAD+) activity"/>
    <property type="evidence" value="ECO:0007669"/>
    <property type="project" value="TreeGrafter"/>
</dbReference>
<proteinExistence type="inferred from homology"/>
<protein>
    <submittedName>
        <fullName evidence="8">Alcohol dehydrogenase II</fullName>
    </submittedName>
</protein>